<dbReference type="GO" id="GO:0008381">
    <property type="term" value="F:mechanosensitive monoatomic ion channel activity"/>
    <property type="evidence" value="ECO:0007669"/>
    <property type="project" value="TreeGrafter"/>
</dbReference>
<dbReference type="HOGENOM" id="CLU_410504_0_0_1"/>
<dbReference type="InterPro" id="IPR006685">
    <property type="entry name" value="MscS_channel_2nd"/>
</dbReference>
<reference evidence="10" key="2">
    <citation type="submission" date="2015-07" db="EMBL/GenBank/DDBJ databases">
        <title>Contrasting host-pathogen interactions and genome evolution in two generalist and specialist microsporidian pathogens of mosquitoes.</title>
        <authorList>
            <consortium name="The Broad Institute Genomics Platform"/>
            <consortium name="The Broad Institute Genome Sequencing Center for Infectious Disease"/>
            <person name="Cuomo C.A."/>
            <person name="Sanscrainte N.D."/>
            <person name="Goldberg J.M."/>
            <person name="Heiman D."/>
            <person name="Young S."/>
            <person name="Zeng Q."/>
            <person name="Becnel J.J."/>
            <person name="Birren B.W."/>
        </authorList>
    </citation>
    <scope>NUCLEOTIDE SEQUENCE [LARGE SCALE GENOMIC DNA]</scope>
    <source>
        <strain evidence="10">USNM 41457</strain>
    </source>
</reference>
<dbReference type="VEuPathDB" id="MicrosporidiaDB:EDEG_02578"/>
<feature type="compositionally biased region" description="Low complexity" evidence="6">
    <location>
        <begin position="100"/>
        <end position="110"/>
    </location>
</feature>
<feature type="region of interest" description="Disordered" evidence="6">
    <location>
        <begin position="88"/>
        <end position="110"/>
    </location>
</feature>
<evidence type="ECO:0000313" key="9">
    <source>
        <dbReference type="EMBL" id="EJW03037.1"/>
    </source>
</evidence>
<sequence>MRQKRVDEESCTHEESTTSNDMECRFDESGDRVPREKSRFSTFILKVLKILLSRELKYIYISVPISIICLIFYDKKIMFCIAESAPKPNPQTTAPGTPINQPQNSQNPPNNQNSLSNTFLGFLSPNADRRIPVRTPKEVKVIHVLFGMYALLFSHIFTAIFVYYCLQLYIVRRQSKSNASLYWLDIYEHISIFFLCLGILFTTYAINKDFGFEAADSSFFGLRDIIPMIFILNLLTGATHLLVSYLYMEFSRNLYTERRLKVMRSCFFFRFFNKLFDRHTLNKKINPETFYLKAFPPIFTSDDFKKNSLVKEVHDLYFNPNKAAISDGAKNVIYRTFKWIKHNVAIHIKGKVSSRHSLTYSECVSRISQLMLSKTINPTALKKLFPENIDFNNLITKIGLPRDLKIQRVESLQTLVDEIYEELRRIDLSLAQMTSAIRSLRYAAYFVIFIFMATYVVSTFLTTLPETLGLISAFGGAAVAFKDSVNAAVDSIIFVFFIHPYDVGDRVFIQFDNEKLNMVVKELNIFSTVFTKYDGTHTYVPNSLISTKQITNVRRSGSMSDSHQIKIDLNTKDTDIANLKVDIATFLRKNYEKFEEMFMLNYENIENSRILSCRIFVSTKDNWQNYDDYLKAKGEFLKFLCDAMTHRGIKYTLPTEFVNYKKIQKTEKIKKALA</sequence>
<feature type="region of interest" description="Disordered" evidence="6">
    <location>
        <begin position="1"/>
        <end position="29"/>
    </location>
</feature>
<keyword evidence="10" id="KW-1185">Reference proteome</keyword>
<name>J9DNT7_EDHAE</name>
<gene>
    <name evidence="9" type="ORF">EDEG_02578</name>
</gene>
<comment type="caution">
    <text evidence="9">The sequence shown here is derived from an EMBL/GenBank/DDBJ whole genome shotgun (WGS) entry which is preliminary data.</text>
</comment>
<dbReference type="Pfam" id="PF00924">
    <property type="entry name" value="MS_channel_2nd"/>
    <property type="match status" value="1"/>
</dbReference>
<protein>
    <recommendedName>
        <fullName evidence="8">Mechanosensitive ion channel MscS domain-containing protein</fullName>
    </recommendedName>
</protein>
<feature type="transmembrane region" description="Helical" evidence="7">
    <location>
        <begin position="442"/>
        <end position="461"/>
    </location>
</feature>
<organism evidence="9 10">
    <name type="scientific">Edhazardia aedis (strain USNM 41457)</name>
    <name type="common">Microsporidian parasite</name>
    <dbReference type="NCBI Taxonomy" id="1003232"/>
    <lineage>
        <taxon>Eukaryota</taxon>
        <taxon>Fungi</taxon>
        <taxon>Fungi incertae sedis</taxon>
        <taxon>Microsporidia</taxon>
        <taxon>Edhazardia</taxon>
    </lineage>
</organism>
<keyword evidence="4 7" id="KW-1133">Transmembrane helix</keyword>
<evidence type="ECO:0000313" key="10">
    <source>
        <dbReference type="Proteomes" id="UP000003163"/>
    </source>
</evidence>
<evidence type="ECO:0000256" key="4">
    <source>
        <dbReference type="ARBA" id="ARBA00022989"/>
    </source>
</evidence>
<dbReference type="EMBL" id="AFBI03000047">
    <property type="protein sequence ID" value="EJW03037.1"/>
    <property type="molecule type" value="Genomic_DNA"/>
</dbReference>
<feature type="transmembrane region" description="Helical" evidence="7">
    <location>
        <begin position="56"/>
        <end position="73"/>
    </location>
</feature>
<feature type="transmembrane region" description="Helical" evidence="7">
    <location>
        <begin position="226"/>
        <end position="248"/>
    </location>
</feature>
<feature type="transmembrane region" description="Helical" evidence="7">
    <location>
        <begin position="186"/>
        <end position="206"/>
    </location>
</feature>
<dbReference type="InterPro" id="IPR010920">
    <property type="entry name" value="LSM_dom_sf"/>
</dbReference>
<reference evidence="9 10" key="1">
    <citation type="submission" date="2011-08" db="EMBL/GenBank/DDBJ databases">
        <authorList>
            <person name="Liu Z.J."/>
            <person name="Shi F.L."/>
            <person name="Lu J.Q."/>
            <person name="Li M."/>
            <person name="Wang Z.L."/>
        </authorList>
    </citation>
    <scope>NUCLEOTIDE SEQUENCE [LARGE SCALE GENOMIC DNA]</scope>
    <source>
        <strain evidence="9 10">USNM 41457</strain>
    </source>
</reference>
<dbReference type="PANTHER" id="PTHR31618:SF1">
    <property type="entry name" value="EF-HAND DOMAIN-CONTAINING PROTEIN"/>
    <property type="match status" value="1"/>
</dbReference>
<evidence type="ECO:0000256" key="7">
    <source>
        <dbReference type="SAM" id="Phobius"/>
    </source>
</evidence>
<evidence type="ECO:0000256" key="1">
    <source>
        <dbReference type="ARBA" id="ARBA00004141"/>
    </source>
</evidence>
<dbReference type="GO" id="GO:0006820">
    <property type="term" value="P:monoatomic anion transport"/>
    <property type="evidence" value="ECO:0007669"/>
    <property type="project" value="TreeGrafter"/>
</dbReference>
<dbReference type="Proteomes" id="UP000003163">
    <property type="component" value="Unassembled WGS sequence"/>
</dbReference>
<accession>J9DNT7</accession>
<evidence type="ECO:0000256" key="5">
    <source>
        <dbReference type="ARBA" id="ARBA00023136"/>
    </source>
</evidence>
<feature type="transmembrane region" description="Helical" evidence="7">
    <location>
        <begin position="141"/>
        <end position="166"/>
    </location>
</feature>
<dbReference type="AlphaFoldDB" id="J9DNT7"/>
<dbReference type="OrthoDB" id="544685at2759"/>
<keyword evidence="5 7" id="KW-0472">Membrane</keyword>
<keyword evidence="3 7" id="KW-0812">Transmembrane</keyword>
<dbReference type="PANTHER" id="PTHR31618">
    <property type="entry name" value="MECHANOSENSITIVE ION CHANNEL PROTEIN 5"/>
    <property type="match status" value="1"/>
</dbReference>
<proteinExistence type="inferred from homology"/>
<comment type="subcellular location">
    <subcellularLocation>
        <location evidence="1">Membrane</location>
        <topology evidence="1">Multi-pass membrane protein</topology>
    </subcellularLocation>
</comment>
<feature type="domain" description="Mechanosensitive ion channel MscS" evidence="8">
    <location>
        <begin position="493"/>
        <end position="555"/>
    </location>
</feature>
<dbReference type="InterPro" id="IPR016688">
    <property type="entry name" value="MscS-like_plants/fungi"/>
</dbReference>
<comment type="similarity">
    <text evidence="2">Belongs to the MscS (TC 1.A.23) family.</text>
</comment>
<evidence type="ECO:0000259" key="8">
    <source>
        <dbReference type="Pfam" id="PF00924"/>
    </source>
</evidence>
<dbReference type="GO" id="GO:0005886">
    <property type="term" value="C:plasma membrane"/>
    <property type="evidence" value="ECO:0007669"/>
    <property type="project" value="TreeGrafter"/>
</dbReference>
<dbReference type="InParanoid" id="J9DNT7"/>
<feature type="compositionally biased region" description="Polar residues" evidence="6">
    <location>
        <begin position="90"/>
        <end position="99"/>
    </location>
</feature>
<dbReference type="InterPro" id="IPR023408">
    <property type="entry name" value="MscS_beta-dom_sf"/>
</dbReference>
<dbReference type="SUPFAM" id="SSF50182">
    <property type="entry name" value="Sm-like ribonucleoproteins"/>
    <property type="match status" value="1"/>
</dbReference>
<evidence type="ECO:0000256" key="6">
    <source>
        <dbReference type="SAM" id="MobiDB-lite"/>
    </source>
</evidence>
<dbReference type="Gene3D" id="2.30.30.60">
    <property type="match status" value="1"/>
</dbReference>
<evidence type="ECO:0000256" key="2">
    <source>
        <dbReference type="ARBA" id="ARBA00008017"/>
    </source>
</evidence>
<evidence type="ECO:0000256" key="3">
    <source>
        <dbReference type="ARBA" id="ARBA00022692"/>
    </source>
</evidence>